<dbReference type="RefSeq" id="WP_154487467.1">
    <property type="nucleotide sequence ID" value="NZ_VULN01000002.1"/>
</dbReference>
<dbReference type="Gene3D" id="3.20.20.140">
    <property type="entry name" value="Metal-dependent hydrolases"/>
    <property type="match status" value="1"/>
</dbReference>
<evidence type="ECO:0000256" key="3">
    <source>
        <dbReference type="ARBA" id="ARBA00011899"/>
    </source>
</evidence>
<dbReference type="InterPro" id="IPR006680">
    <property type="entry name" value="Amidohydro-rel"/>
</dbReference>
<dbReference type="GO" id="GO:0008448">
    <property type="term" value="F:N-acetylglucosamine-6-phosphate deacetylase activity"/>
    <property type="evidence" value="ECO:0007669"/>
    <property type="project" value="UniProtKB-EC"/>
</dbReference>
<organism evidence="11 12">
    <name type="scientific">Acidaminococcus fermentans</name>
    <dbReference type="NCBI Taxonomy" id="905"/>
    <lineage>
        <taxon>Bacteria</taxon>
        <taxon>Bacillati</taxon>
        <taxon>Bacillota</taxon>
        <taxon>Negativicutes</taxon>
        <taxon>Acidaminococcales</taxon>
        <taxon>Acidaminococcaceae</taxon>
        <taxon>Acidaminococcus</taxon>
    </lineage>
</organism>
<evidence type="ECO:0000256" key="2">
    <source>
        <dbReference type="ARBA" id="ARBA00010716"/>
    </source>
</evidence>
<dbReference type="FunFam" id="3.20.20.140:FF:000004">
    <property type="entry name" value="N-acetylglucosamine-6-phosphate deacetylase"/>
    <property type="match status" value="1"/>
</dbReference>
<dbReference type="SUPFAM" id="SSF51556">
    <property type="entry name" value="Metallo-dependent hydrolases"/>
    <property type="match status" value="1"/>
</dbReference>
<dbReference type="EC" id="3.5.1.25" evidence="3"/>
<comment type="pathway">
    <text evidence="9">Amino-sugar metabolism; N-acetylneuraminate degradation; D-fructose 6-phosphate from N-acetylneuraminate: step 4/5.</text>
</comment>
<dbReference type="PANTHER" id="PTHR11113:SF14">
    <property type="entry name" value="N-ACETYLGLUCOSAMINE-6-PHOSPHATE DEACETYLASE"/>
    <property type="match status" value="1"/>
</dbReference>
<sequence>MKAIINGRLILPQEIREGQALLFGETLEGFCEPDRLPAGTEIIDAQGAYVSPGFLNLHIHGCGGKDAMDGTREALGTMSRLLPSTGVTGWLPTTMTSSGDAITRALSAIREARGRATGAEILGANLEGPFISERYKGAQKACHIQKAHWDLVEPFTGLIRILTLAPETLTDMDFIPRCCRAGIIVSLGHSDATYEEAARAISAGASHITHLYNAMSPLHHRKPGLVGAALTLPVTCELIADGIHIHPAALELAVRTKGLSRIVLITDSMRACLLGEGKSELGGQTVYVKDGRATLEDGTLAGSILTMEQAVRNIWKWAHLTLPQAVQLATANPARELGLTDRGTLEPGKRADITMFDEDFRILRTYVKGCCAFCAAPLKGVKAFRHIEPRHLVNLLIAGIFHSELNNQYSNEYGLHCNRL</sequence>
<comment type="similarity">
    <text evidence="2">Belongs to the metallo-dependent hydrolases superfamily. NagA family.</text>
</comment>
<evidence type="ECO:0000313" key="12">
    <source>
        <dbReference type="Proteomes" id="UP000441455"/>
    </source>
</evidence>
<dbReference type="NCBIfam" id="TIGR00221">
    <property type="entry name" value="nagA"/>
    <property type="match status" value="1"/>
</dbReference>
<gene>
    <name evidence="11" type="primary">nagA</name>
    <name evidence="11" type="ORF">FX155_01225</name>
</gene>
<dbReference type="OrthoDB" id="9776488at2"/>
<accession>A0A6N7VHZ3</accession>
<feature type="domain" description="Amidohydrolase-related" evidence="10">
    <location>
        <begin position="49"/>
        <end position="369"/>
    </location>
</feature>
<dbReference type="AlphaFoldDB" id="A0A6N7VHZ3"/>
<dbReference type="SUPFAM" id="SSF51338">
    <property type="entry name" value="Composite domain of metallo-dependent hydrolases"/>
    <property type="match status" value="1"/>
</dbReference>
<evidence type="ECO:0000256" key="5">
    <source>
        <dbReference type="ARBA" id="ARBA00022723"/>
    </source>
</evidence>
<dbReference type="InterPro" id="IPR003764">
    <property type="entry name" value="GlcNAc_6-P_deAcase"/>
</dbReference>
<evidence type="ECO:0000256" key="6">
    <source>
        <dbReference type="ARBA" id="ARBA00022801"/>
    </source>
</evidence>
<reference evidence="11 12" key="1">
    <citation type="submission" date="2019-08" db="EMBL/GenBank/DDBJ databases">
        <title>In-depth cultivation of the pig gut microbiome towards novel bacterial diversity and tailored functional studies.</title>
        <authorList>
            <person name="Wylensek D."/>
            <person name="Hitch T.C.A."/>
            <person name="Clavel T."/>
        </authorList>
    </citation>
    <scope>NUCLEOTIDE SEQUENCE [LARGE SCALE GENOMIC DNA]</scope>
    <source>
        <strain evidence="11 12">WCA-389-WT-5B</strain>
    </source>
</reference>
<protein>
    <recommendedName>
        <fullName evidence="4">N-acetylglucosamine-6-phosphate deacetylase</fullName>
        <ecNumber evidence="3">3.5.1.25</ecNumber>
    </recommendedName>
</protein>
<comment type="cofactor">
    <cofactor evidence="1">
        <name>a divalent metal cation</name>
        <dbReference type="ChEBI" id="CHEBI:60240"/>
    </cofactor>
</comment>
<dbReference type="PANTHER" id="PTHR11113">
    <property type="entry name" value="N-ACETYLGLUCOSAMINE-6-PHOSPHATE DEACETYLASE"/>
    <property type="match status" value="1"/>
</dbReference>
<evidence type="ECO:0000256" key="7">
    <source>
        <dbReference type="ARBA" id="ARBA00023277"/>
    </source>
</evidence>
<evidence type="ECO:0000259" key="10">
    <source>
        <dbReference type="Pfam" id="PF01979"/>
    </source>
</evidence>
<evidence type="ECO:0000256" key="9">
    <source>
        <dbReference type="ARBA" id="ARBA00060590"/>
    </source>
</evidence>
<evidence type="ECO:0000256" key="8">
    <source>
        <dbReference type="ARBA" id="ARBA00047647"/>
    </source>
</evidence>
<evidence type="ECO:0000256" key="4">
    <source>
        <dbReference type="ARBA" id="ARBA00018029"/>
    </source>
</evidence>
<dbReference type="CDD" id="cd00854">
    <property type="entry name" value="NagA"/>
    <property type="match status" value="1"/>
</dbReference>
<keyword evidence="6 11" id="KW-0378">Hydrolase</keyword>
<evidence type="ECO:0000313" key="11">
    <source>
        <dbReference type="EMBL" id="MSS81244.1"/>
    </source>
</evidence>
<dbReference type="Proteomes" id="UP000441455">
    <property type="component" value="Unassembled WGS sequence"/>
</dbReference>
<name>A0A6N7VHZ3_ACIFE</name>
<proteinExistence type="inferred from homology"/>
<dbReference type="InterPro" id="IPR032466">
    <property type="entry name" value="Metal_Hydrolase"/>
</dbReference>
<dbReference type="EMBL" id="VULN01000002">
    <property type="protein sequence ID" value="MSS81244.1"/>
    <property type="molecule type" value="Genomic_DNA"/>
</dbReference>
<dbReference type="GO" id="GO:0006046">
    <property type="term" value="P:N-acetylglucosamine catabolic process"/>
    <property type="evidence" value="ECO:0007669"/>
    <property type="project" value="TreeGrafter"/>
</dbReference>
<dbReference type="Pfam" id="PF01979">
    <property type="entry name" value="Amidohydro_1"/>
    <property type="match status" value="1"/>
</dbReference>
<comment type="catalytic activity">
    <reaction evidence="8">
        <text>N-acetyl-D-glucosamine 6-phosphate + H2O = D-glucosamine 6-phosphate + acetate</text>
        <dbReference type="Rhea" id="RHEA:22936"/>
        <dbReference type="ChEBI" id="CHEBI:15377"/>
        <dbReference type="ChEBI" id="CHEBI:30089"/>
        <dbReference type="ChEBI" id="CHEBI:57513"/>
        <dbReference type="ChEBI" id="CHEBI:58725"/>
        <dbReference type="EC" id="3.5.1.25"/>
    </reaction>
</comment>
<dbReference type="InterPro" id="IPR011059">
    <property type="entry name" value="Metal-dep_hydrolase_composite"/>
</dbReference>
<comment type="caution">
    <text evidence="11">The sequence shown here is derived from an EMBL/GenBank/DDBJ whole genome shotgun (WGS) entry which is preliminary data.</text>
</comment>
<keyword evidence="5" id="KW-0479">Metal-binding</keyword>
<dbReference type="GO" id="GO:0046872">
    <property type="term" value="F:metal ion binding"/>
    <property type="evidence" value="ECO:0007669"/>
    <property type="project" value="UniProtKB-KW"/>
</dbReference>
<evidence type="ECO:0000256" key="1">
    <source>
        <dbReference type="ARBA" id="ARBA00001968"/>
    </source>
</evidence>
<feature type="non-terminal residue" evidence="11">
    <location>
        <position position="420"/>
    </location>
</feature>
<dbReference type="Gene3D" id="2.30.40.10">
    <property type="entry name" value="Urease, subunit C, domain 1"/>
    <property type="match status" value="1"/>
</dbReference>
<keyword evidence="7" id="KW-0119">Carbohydrate metabolism</keyword>